<proteinExistence type="predicted"/>
<keyword evidence="9 11" id="KW-0675">Receptor</keyword>
<protein>
    <submittedName>
        <fullName evidence="11">Receptor-like protein eix2</fullName>
    </submittedName>
</protein>
<dbReference type="PANTHER" id="PTHR48063:SF103">
    <property type="entry name" value="LEUCINE-RICH RECEPTOR-LIKE KINASE FAMILY PROTEIN"/>
    <property type="match status" value="1"/>
</dbReference>
<evidence type="ECO:0000256" key="7">
    <source>
        <dbReference type="ARBA" id="ARBA00022989"/>
    </source>
</evidence>
<name>A0AAW0LYQ4_QUESU</name>
<keyword evidence="7" id="KW-1133">Transmembrane helix</keyword>
<keyword evidence="4" id="KW-0812">Transmembrane</keyword>
<evidence type="ECO:0000313" key="11">
    <source>
        <dbReference type="EMBL" id="KAK7856725.1"/>
    </source>
</evidence>
<sequence length="191" mass="21035">MSLVGLKNLNLSTNHLIGPIPPNIAEMIELESLDLSRNQLSCTIPTGMTNLTSVAILDMSHNNLSGVIPLGLLLDRFDNSSYIGNLQLCGIPLSKICSNNESFGDPQCSRGDEENQDGSAITSLYTSLGLGFITGFWVFRGSLLLNRSWRYTYFRFLGNMNDKIYVMVAVGVTRLKRKFQRGQAPQVKGGQ</sequence>
<dbReference type="InterPro" id="IPR046956">
    <property type="entry name" value="RLP23-like"/>
</dbReference>
<accession>A0AAW0LYQ4</accession>
<dbReference type="SUPFAM" id="SSF52058">
    <property type="entry name" value="L domain-like"/>
    <property type="match status" value="1"/>
</dbReference>
<evidence type="ECO:0000256" key="3">
    <source>
        <dbReference type="ARBA" id="ARBA00022614"/>
    </source>
</evidence>
<organism evidence="11">
    <name type="scientific">Quercus suber</name>
    <name type="common">Cork oak</name>
    <dbReference type="NCBI Taxonomy" id="58331"/>
    <lineage>
        <taxon>Eukaryota</taxon>
        <taxon>Viridiplantae</taxon>
        <taxon>Streptophyta</taxon>
        <taxon>Embryophyta</taxon>
        <taxon>Tracheophyta</taxon>
        <taxon>Spermatophyta</taxon>
        <taxon>Magnoliopsida</taxon>
        <taxon>eudicotyledons</taxon>
        <taxon>Gunneridae</taxon>
        <taxon>Pentapetalae</taxon>
        <taxon>rosids</taxon>
        <taxon>fabids</taxon>
        <taxon>Fagales</taxon>
        <taxon>Fagaceae</taxon>
        <taxon>Quercus</taxon>
    </lineage>
</organism>
<dbReference type="Pfam" id="PF13855">
    <property type="entry name" value="LRR_8"/>
    <property type="match status" value="1"/>
</dbReference>
<dbReference type="PRINTS" id="PR00019">
    <property type="entry name" value="LEURICHRPT"/>
</dbReference>
<keyword evidence="8" id="KW-0472">Membrane</keyword>
<evidence type="ECO:0000256" key="10">
    <source>
        <dbReference type="ARBA" id="ARBA00023180"/>
    </source>
</evidence>
<evidence type="ECO:0000256" key="4">
    <source>
        <dbReference type="ARBA" id="ARBA00022692"/>
    </source>
</evidence>
<keyword evidence="3" id="KW-0433">Leucine-rich repeat</keyword>
<evidence type="ECO:0000256" key="6">
    <source>
        <dbReference type="ARBA" id="ARBA00022737"/>
    </source>
</evidence>
<dbReference type="AlphaFoldDB" id="A0AAW0LYQ4"/>
<dbReference type="FunFam" id="3.80.10.10:FF:000722">
    <property type="entry name" value="Leucine-rich repeat receptor-like protein kinase"/>
    <property type="match status" value="1"/>
</dbReference>
<evidence type="ECO:0000256" key="5">
    <source>
        <dbReference type="ARBA" id="ARBA00022729"/>
    </source>
</evidence>
<keyword evidence="2" id="KW-0597">Phosphoprotein</keyword>
<comment type="subcellular location">
    <subcellularLocation>
        <location evidence="1">Membrane</location>
        <topology evidence="1">Single-pass type I membrane protein</topology>
    </subcellularLocation>
</comment>
<dbReference type="InterPro" id="IPR032675">
    <property type="entry name" value="LRR_dom_sf"/>
</dbReference>
<evidence type="ECO:0000256" key="1">
    <source>
        <dbReference type="ARBA" id="ARBA00004479"/>
    </source>
</evidence>
<dbReference type="EMBL" id="PKMF04000034">
    <property type="protein sequence ID" value="KAK7856725.1"/>
    <property type="molecule type" value="Genomic_DNA"/>
</dbReference>
<reference evidence="11" key="1">
    <citation type="submission" date="2017-12" db="EMBL/GenBank/DDBJ databases">
        <authorList>
            <person name="Barbosa P."/>
            <person name="Usie A."/>
            <person name="Ramos A.M."/>
        </authorList>
    </citation>
    <scope>NUCLEOTIDE SEQUENCE</scope>
    <source>
        <strain evidence="11">HL8</strain>
        <tissue evidence="11">Leaves</tissue>
    </source>
</reference>
<comment type="caution">
    <text evidence="11">The sequence shown here is derived from an EMBL/GenBank/DDBJ whole genome shotgun (WGS) entry which is preliminary data.</text>
</comment>
<dbReference type="GO" id="GO:0016020">
    <property type="term" value="C:membrane"/>
    <property type="evidence" value="ECO:0007669"/>
    <property type="project" value="UniProtKB-SubCell"/>
</dbReference>
<evidence type="ECO:0000256" key="9">
    <source>
        <dbReference type="ARBA" id="ARBA00023170"/>
    </source>
</evidence>
<evidence type="ECO:0000256" key="8">
    <source>
        <dbReference type="ARBA" id="ARBA00023136"/>
    </source>
</evidence>
<dbReference type="Gene3D" id="3.80.10.10">
    <property type="entry name" value="Ribonuclease Inhibitor"/>
    <property type="match status" value="1"/>
</dbReference>
<evidence type="ECO:0000256" key="2">
    <source>
        <dbReference type="ARBA" id="ARBA00022553"/>
    </source>
</evidence>
<keyword evidence="6" id="KW-0677">Repeat</keyword>
<dbReference type="InterPro" id="IPR001611">
    <property type="entry name" value="Leu-rich_rpt"/>
</dbReference>
<reference evidence="11" key="3">
    <citation type="submission" date="2023-07" db="EMBL/GenBank/DDBJ databases">
        <title>An improved reference 1 genome and first organelle genomes of Quercus suber.</title>
        <authorList>
            <consortium name="Genosuber Consortium"/>
            <person name="Usie A."/>
            <person name="Serra O."/>
            <person name="Barros P."/>
        </authorList>
    </citation>
    <scope>NUCLEOTIDE SEQUENCE</scope>
    <source>
        <strain evidence="11">HL8</strain>
        <tissue evidence="11">Leaves</tissue>
    </source>
</reference>
<keyword evidence="5" id="KW-0732">Signal</keyword>
<reference evidence="11" key="2">
    <citation type="journal article" date="2018" name="Sci. Data">
        <title>The draft genome sequence of cork oak.</title>
        <authorList>
            <person name="Ramos A.M."/>
            <person name="Usie A."/>
            <person name="Barbosa P."/>
            <person name="Barros P.M."/>
            <person name="Capote T."/>
            <person name="Chaves I."/>
            <person name="Simoes F."/>
            <person name="Abreu I."/>
            <person name="Carrasquinho I."/>
            <person name="Faro C."/>
            <person name="Guimaraes J.B."/>
            <person name="Mendonca D."/>
            <person name="Nobrega F."/>
            <person name="Rodrigues L."/>
            <person name="Saibo N.J.M."/>
            <person name="Varela M.C."/>
            <person name="Egas C."/>
            <person name="Matos J."/>
            <person name="Miguel C.M."/>
            <person name="Oliveira M.M."/>
            <person name="Ricardo C.P."/>
            <person name="Goncalves S."/>
        </authorList>
    </citation>
    <scope>NUCLEOTIDE SEQUENCE [LARGE SCALE GENOMIC DNA]</scope>
    <source>
        <strain evidence="11">HL8</strain>
    </source>
</reference>
<gene>
    <name evidence="11" type="primary">EIX2_114</name>
    <name evidence="11" type="ORF">CFP56_022100</name>
</gene>
<dbReference type="PANTHER" id="PTHR48063">
    <property type="entry name" value="LRR RECEPTOR-LIKE KINASE"/>
    <property type="match status" value="1"/>
</dbReference>
<keyword evidence="10" id="KW-0325">Glycoprotein</keyword>